<evidence type="ECO:0000259" key="1">
    <source>
        <dbReference type="PROSITE" id="PS50927"/>
    </source>
</evidence>
<reference evidence="2" key="1">
    <citation type="submission" date="2021-02" db="EMBL/GenBank/DDBJ databases">
        <authorList>
            <person name="Nowell W R."/>
        </authorList>
    </citation>
    <scope>NUCLEOTIDE SEQUENCE</scope>
    <source>
        <strain evidence="2">Ploen Becks lab</strain>
    </source>
</reference>
<dbReference type="PANTHER" id="PTHR28037:SF1">
    <property type="entry name" value="ALCOHOL O-ACETYLTRANSFERASE 1-RELATED"/>
    <property type="match status" value="1"/>
</dbReference>
<dbReference type="InterPro" id="IPR036426">
    <property type="entry name" value="Bulb-type_lectin_dom_sf"/>
</dbReference>
<dbReference type="CDD" id="cd00028">
    <property type="entry name" value="B_lectin"/>
    <property type="match status" value="1"/>
</dbReference>
<dbReference type="InterPro" id="IPR052058">
    <property type="entry name" value="Alcohol_O-acetyltransferase"/>
</dbReference>
<accession>A0A814G172</accession>
<dbReference type="InterPro" id="IPR001242">
    <property type="entry name" value="Condensation_dom"/>
</dbReference>
<dbReference type="SUPFAM" id="SSF52777">
    <property type="entry name" value="CoA-dependent acyltransferases"/>
    <property type="match status" value="1"/>
</dbReference>
<proteinExistence type="predicted"/>
<dbReference type="InterPro" id="IPR023213">
    <property type="entry name" value="CAT-like_dom_sf"/>
</dbReference>
<dbReference type="SMART" id="SM00108">
    <property type="entry name" value="B_lectin"/>
    <property type="match status" value="1"/>
</dbReference>
<sequence length="682" mass="79741">MSNILYELNPYEKYCYNICTHGDFLVLVTTIIESQSENLLTEELVKKACVYLQNRHPTLRSYVERQHDKVYIKLLEDNYENKINLKWLDLTNKTVTRDELTRIAEQENSELFDLSSQKDLLWRLQIVSFKENEKLKYMVNLTMGFFATDGFNMCALNIELINVLNSLLTGQQCKEMFEKFDKTEDLYELSEKSHLVKENNFKVIEQRRTSPLPKLLLSEKLKTNNEKGFKLDFLKLDEETTKNILKISKQNAVKMTGFFYMVSLYALRDLYGKYEIEFPSDVLIGLAASLRIRYNPVLDFSPCRTHICNFETLLEDCEFKNFWHDARMLNELIRKETDLENGVLFTVTHDYEGLNEFNEYFLSDKSKEDILNYGSHHSTLDFAYSNLGPYVNDNVSVVQGPLCIKEIYCSDSLQTEPAISISIIHHVIFWRGEIMFQFGANKSKIDSDKMNEYIENFKKRVEQLSMLNMTNTINSDSILWESQYLVSQNGIFIFNMQNDGNFVLYNFTSALWSSGSFNPGKEPYFMKIQADGNLVIFDKNRIAFWATNYTVKGHPPYRLILQNTGKAVIYDYNQTKNLFKILKDVYILDPVMPSFLKNNESQLSPVEANKSRLVTKCRWVVEVTNSFLKRSFRDNKSISKTELNHALVDYKIIAALINKYFKFLFPDIDNIELARKMKSKIS</sequence>
<feature type="domain" description="Bulb-type lectin" evidence="1">
    <location>
        <begin position="470"/>
        <end position="582"/>
    </location>
</feature>
<dbReference type="InterPro" id="IPR001480">
    <property type="entry name" value="Bulb-type_lectin_dom"/>
</dbReference>
<comment type="caution">
    <text evidence="2">The sequence shown here is derived from an EMBL/GenBank/DDBJ whole genome shotgun (WGS) entry which is preliminary data.</text>
</comment>
<dbReference type="Proteomes" id="UP000663879">
    <property type="component" value="Unassembled WGS sequence"/>
</dbReference>
<dbReference type="Gene3D" id="3.30.559.10">
    <property type="entry name" value="Chloramphenicol acetyltransferase-like domain"/>
    <property type="match status" value="1"/>
</dbReference>
<protein>
    <recommendedName>
        <fullName evidence="1">Bulb-type lectin domain-containing protein</fullName>
    </recommendedName>
</protein>
<dbReference type="Gene3D" id="2.90.10.10">
    <property type="entry name" value="Bulb-type lectin domain"/>
    <property type="match status" value="2"/>
</dbReference>
<organism evidence="2 3">
    <name type="scientific">Brachionus calyciflorus</name>
    <dbReference type="NCBI Taxonomy" id="104777"/>
    <lineage>
        <taxon>Eukaryota</taxon>
        <taxon>Metazoa</taxon>
        <taxon>Spiralia</taxon>
        <taxon>Gnathifera</taxon>
        <taxon>Rotifera</taxon>
        <taxon>Eurotatoria</taxon>
        <taxon>Monogononta</taxon>
        <taxon>Pseudotrocha</taxon>
        <taxon>Ploima</taxon>
        <taxon>Brachionidae</taxon>
        <taxon>Brachionus</taxon>
    </lineage>
</organism>
<evidence type="ECO:0000313" key="3">
    <source>
        <dbReference type="Proteomes" id="UP000663879"/>
    </source>
</evidence>
<dbReference type="SUPFAM" id="SSF51110">
    <property type="entry name" value="alpha-D-mannose-specific plant lectins"/>
    <property type="match status" value="1"/>
</dbReference>
<dbReference type="EMBL" id="CAJNOC010003651">
    <property type="protein sequence ID" value="CAF0992169.1"/>
    <property type="molecule type" value="Genomic_DNA"/>
</dbReference>
<dbReference type="PROSITE" id="PS50927">
    <property type="entry name" value="BULB_LECTIN"/>
    <property type="match status" value="1"/>
</dbReference>
<evidence type="ECO:0000313" key="2">
    <source>
        <dbReference type="EMBL" id="CAF0992169.1"/>
    </source>
</evidence>
<dbReference type="GO" id="GO:0003824">
    <property type="term" value="F:catalytic activity"/>
    <property type="evidence" value="ECO:0007669"/>
    <property type="project" value="InterPro"/>
</dbReference>
<dbReference type="OrthoDB" id="1884773at2759"/>
<dbReference type="PANTHER" id="PTHR28037">
    <property type="entry name" value="ALCOHOL O-ACETYLTRANSFERASE 1-RELATED"/>
    <property type="match status" value="1"/>
</dbReference>
<name>A0A814G172_9BILA</name>
<gene>
    <name evidence="2" type="ORF">OXX778_LOCUS15970</name>
</gene>
<dbReference type="AlphaFoldDB" id="A0A814G172"/>
<dbReference type="Pfam" id="PF00668">
    <property type="entry name" value="Condensation"/>
    <property type="match status" value="1"/>
</dbReference>
<keyword evidence="3" id="KW-1185">Reference proteome</keyword>